<comment type="caution">
    <text evidence="2">The sequence shown here is derived from an EMBL/GenBank/DDBJ whole genome shotgun (WGS) entry which is preliminary data.</text>
</comment>
<dbReference type="PROSITE" id="PS51257">
    <property type="entry name" value="PROKAR_LIPOPROTEIN"/>
    <property type="match status" value="1"/>
</dbReference>
<dbReference type="Proteomes" id="UP000321638">
    <property type="component" value="Unassembled WGS sequence"/>
</dbReference>
<evidence type="ECO:0000256" key="1">
    <source>
        <dbReference type="SAM" id="SignalP"/>
    </source>
</evidence>
<name>A0A5C8PA99_9HYPH</name>
<reference evidence="2 3" key="1">
    <citation type="submission" date="2019-06" db="EMBL/GenBank/DDBJ databases">
        <title>New taxonomy in bacterial strain CC-CFT640, isolated from vineyard.</title>
        <authorList>
            <person name="Lin S.-Y."/>
            <person name="Tsai C.-F."/>
            <person name="Young C.-C."/>
        </authorList>
    </citation>
    <scope>NUCLEOTIDE SEQUENCE [LARGE SCALE GENOMIC DNA]</scope>
    <source>
        <strain evidence="2 3">CC-CFT640</strain>
    </source>
</reference>
<evidence type="ECO:0000313" key="2">
    <source>
        <dbReference type="EMBL" id="TXL70355.1"/>
    </source>
</evidence>
<evidence type="ECO:0008006" key="4">
    <source>
        <dbReference type="Google" id="ProtNLM"/>
    </source>
</evidence>
<evidence type="ECO:0000313" key="3">
    <source>
        <dbReference type="Proteomes" id="UP000321638"/>
    </source>
</evidence>
<gene>
    <name evidence="2" type="ORF">FHP25_35095</name>
</gene>
<accession>A0A5C8PA99</accession>
<protein>
    <recommendedName>
        <fullName evidence="4">Lipoprotein</fullName>
    </recommendedName>
</protein>
<keyword evidence="1" id="KW-0732">Signal</keyword>
<dbReference type="OrthoDB" id="7375502at2"/>
<dbReference type="RefSeq" id="WP_147851673.1">
    <property type="nucleotide sequence ID" value="NZ_VDUZ01000061.1"/>
</dbReference>
<dbReference type="EMBL" id="VDUZ01000061">
    <property type="protein sequence ID" value="TXL70355.1"/>
    <property type="molecule type" value="Genomic_DNA"/>
</dbReference>
<keyword evidence="3" id="KW-1185">Reference proteome</keyword>
<feature type="chain" id="PRO_5022827426" description="Lipoprotein" evidence="1">
    <location>
        <begin position="20"/>
        <end position="191"/>
    </location>
</feature>
<proteinExistence type="predicted"/>
<organism evidence="2 3">
    <name type="scientific">Vineibacter terrae</name>
    <dbReference type="NCBI Taxonomy" id="2586908"/>
    <lineage>
        <taxon>Bacteria</taxon>
        <taxon>Pseudomonadati</taxon>
        <taxon>Pseudomonadota</taxon>
        <taxon>Alphaproteobacteria</taxon>
        <taxon>Hyphomicrobiales</taxon>
        <taxon>Vineibacter</taxon>
    </lineage>
</organism>
<dbReference type="AlphaFoldDB" id="A0A5C8PA99"/>
<feature type="signal peptide" evidence="1">
    <location>
        <begin position="1"/>
        <end position="19"/>
    </location>
</feature>
<sequence length="191" mass="20530">MRRVIAALAIGLAIGAVTGCGPQTTVITSEGAESPYSYQEYLAAADGRDFLVEVRGMPFPGMTQDAFNQALMGVLQAARPARPAATFTTRPGGPTMVPAYRLVLVFNPAVNLAHETQCRALDSIRPGQPTAGQVRVSVAFCRKDDLMSKAVAHNGATGVDDPVFRQMFTELFPVMFPPRNPFIESPTPNFE</sequence>